<dbReference type="GO" id="GO:0005886">
    <property type="term" value="C:plasma membrane"/>
    <property type="evidence" value="ECO:0007669"/>
    <property type="project" value="TreeGrafter"/>
</dbReference>
<feature type="region of interest" description="Disordered" evidence="1">
    <location>
        <begin position="1"/>
        <end position="30"/>
    </location>
</feature>
<evidence type="ECO:0000313" key="3">
    <source>
        <dbReference type="Proteomes" id="UP000663866"/>
    </source>
</evidence>
<dbReference type="PANTHER" id="PTHR10672">
    <property type="entry name" value="ADDUCIN"/>
    <property type="match status" value="1"/>
</dbReference>
<evidence type="ECO:0000256" key="1">
    <source>
        <dbReference type="SAM" id="MobiDB-lite"/>
    </source>
</evidence>
<protein>
    <submittedName>
        <fullName evidence="2">Uncharacterized protein</fullName>
    </submittedName>
</protein>
<sequence>MPTATNGTHVESPVKNHSYQQNDNNNDDDYRRELERPADVVEDMRQMGQRQRVRTILNSKEFRDELEEIITDALKHGPHPASIIALQQISELLLPHTSRWTTVSSLSRAGGSVIVPINDIRGVDSQGYSKSERLLRCKLASLYRLVDLFGWSQGIYNHITRHRDRISPLGINIRNNAKDTIWLFLR</sequence>
<dbReference type="GO" id="GO:0014069">
    <property type="term" value="C:postsynaptic density"/>
    <property type="evidence" value="ECO:0007669"/>
    <property type="project" value="TreeGrafter"/>
</dbReference>
<dbReference type="PANTHER" id="PTHR10672:SF3">
    <property type="entry name" value="PROTEIN HU-LI TAI SHAO"/>
    <property type="match status" value="1"/>
</dbReference>
<dbReference type="GO" id="GO:0005856">
    <property type="term" value="C:cytoskeleton"/>
    <property type="evidence" value="ECO:0007669"/>
    <property type="project" value="TreeGrafter"/>
</dbReference>
<dbReference type="InterPro" id="IPR051017">
    <property type="entry name" value="Aldolase-II_Adducin_sf"/>
</dbReference>
<dbReference type="EMBL" id="CAJOBG010005463">
    <property type="protein sequence ID" value="CAF4153932.1"/>
    <property type="molecule type" value="Genomic_DNA"/>
</dbReference>
<evidence type="ECO:0000313" key="2">
    <source>
        <dbReference type="EMBL" id="CAF4153932.1"/>
    </source>
</evidence>
<dbReference type="Proteomes" id="UP000663866">
    <property type="component" value="Unassembled WGS sequence"/>
</dbReference>
<proteinExistence type="predicted"/>
<dbReference type="GO" id="GO:0051015">
    <property type="term" value="F:actin filament binding"/>
    <property type="evidence" value="ECO:0007669"/>
    <property type="project" value="TreeGrafter"/>
</dbReference>
<reference evidence="2" key="1">
    <citation type="submission" date="2021-02" db="EMBL/GenBank/DDBJ databases">
        <authorList>
            <person name="Nowell W R."/>
        </authorList>
    </citation>
    <scope>NUCLEOTIDE SEQUENCE</scope>
</reference>
<gene>
    <name evidence="2" type="ORF">OVN521_LOCUS23750</name>
</gene>
<keyword evidence="3" id="KW-1185">Reference proteome</keyword>
<feature type="compositionally biased region" description="Polar residues" evidence="1">
    <location>
        <begin position="1"/>
        <end position="21"/>
    </location>
</feature>
<name>A0A819Y9C7_9BILA</name>
<dbReference type="AlphaFoldDB" id="A0A819Y9C7"/>
<organism evidence="2 3">
    <name type="scientific">Rotaria magnacalcarata</name>
    <dbReference type="NCBI Taxonomy" id="392030"/>
    <lineage>
        <taxon>Eukaryota</taxon>
        <taxon>Metazoa</taxon>
        <taxon>Spiralia</taxon>
        <taxon>Gnathifera</taxon>
        <taxon>Rotifera</taxon>
        <taxon>Eurotatoria</taxon>
        <taxon>Bdelloidea</taxon>
        <taxon>Philodinida</taxon>
        <taxon>Philodinidae</taxon>
        <taxon>Rotaria</taxon>
    </lineage>
</organism>
<comment type="caution">
    <text evidence="2">The sequence shown here is derived from an EMBL/GenBank/DDBJ whole genome shotgun (WGS) entry which is preliminary data.</text>
</comment>
<accession>A0A819Y9C7</accession>